<dbReference type="InterPro" id="IPR044812">
    <property type="entry name" value="CERK1/LYK3-like"/>
</dbReference>
<keyword evidence="2" id="KW-1003">Cell membrane</keyword>
<dbReference type="AlphaFoldDB" id="A0AA38GC53"/>
<dbReference type="GO" id="GO:0045087">
    <property type="term" value="P:innate immune response"/>
    <property type="evidence" value="ECO:0007669"/>
    <property type="project" value="InterPro"/>
</dbReference>
<dbReference type="GO" id="GO:0019199">
    <property type="term" value="F:transmembrane receptor protein kinase activity"/>
    <property type="evidence" value="ECO:0007669"/>
    <property type="project" value="InterPro"/>
</dbReference>
<evidence type="ECO:0000313" key="10">
    <source>
        <dbReference type="EMBL" id="KAH9318887.1"/>
    </source>
</evidence>
<keyword evidence="4" id="KW-0732">Signal</keyword>
<feature type="non-terminal residue" evidence="10">
    <location>
        <position position="1"/>
    </location>
</feature>
<dbReference type="PANTHER" id="PTHR46204">
    <property type="entry name" value="CHITIN ELICITOR RECEPTOR KINASE 1-RELATED"/>
    <property type="match status" value="1"/>
</dbReference>
<feature type="non-terminal residue" evidence="10">
    <location>
        <position position="142"/>
    </location>
</feature>
<dbReference type="GO" id="GO:0005886">
    <property type="term" value="C:plasma membrane"/>
    <property type="evidence" value="ECO:0007669"/>
    <property type="project" value="UniProtKB-SubCell"/>
</dbReference>
<protein>
    <recommendedName>
        <fullName evidence="9">LYK3/RLK10-like LysM domain-containing protein</fullName>
    </recommendedName>
</protein>
<dbReference type="EMBL" id="JAHRHJ020000004">
    <property type="protein sequence ID" value="KAH9318887.1"/>
    <property type="molecule type" value="Genomic_DNA"/>
</dbReference>
<evidence type="ECO:0000256" key="5">
    <source>
        <dbReference type="ARBA" id="ARBA00022989"/>
    </source>
</evidence>
<dbReference type="Proteomes" id="UP000824469">
    <property type="component" value="Unassembled WGS sequence"/>
</dbReference>
<dbReference type="InterPro" id="IPR057097">
    <property type="entry name" value="LysM_RLK3/10"/>
</dbReference>
<evidence type="ECO:0000313" key="11">
    <source>
        <dbReference type="Proteomes" id="UP000824469"/>
    </source>
</evidence>
<comment type="caution">
    <text evidence="10">The sequence shown here is derived from an EMBL/GenBank/DDBJ whole genome shotgun (WGS) entry which is preliminary data.</text>
</comment>
<comment type="subcellular location">
    <subcellularLocation>
        <location evidence="1">Cell membrane</location>
        <topology evidence="1">Single-pass membrane protein</topology>
    </subcellularLocation>
</comment>
<evidence type="ECO:0000259" key="9">
    <source>
        <dbReference type="Pfam" id="PF23577"/>
    </source>
</evidence>
<evidence type="ECO:0000256" key="1">
    <source>
        <dbReference type="ARBA" id="ARBA00004162"/>
    </source>
</evidence>
<keyword evidence="11" id="KW-1185">Reference proteome</keyword>
<name>A0AA38GC53_TAXCH</name>
<feature type="transmembrane region" description="Helical" evidence="8">
    <location>
        <begin position="91"/>
        <end position="119"/>
    </location>
</feature>
<keyword evidence="7" id="KW-1015">Disulfide bond</keyword>
<keyword evidence="3 8" id="KW-0812">Transmembrane</keyword>
<feature type="domain" description="LYK3/RLK10-like LysM" evidence="9">
    <location>
        <begin position="30"/>
        <end position="73"/>
    </location>
</feature>
<organism evidence="10 11">
    <name type="scientific">Taxus chinensis</name>
    <name type="common">Chinese yew</name>
    <name type="synonym">Taxus wallichiana var. chinensis</name>
    <dbReference type="NCBI Taxonomy" id="29808"/>
    <lineage>
        <taxon>Eukaryota</taxon>
        <taxon>Viridiplantae</taxon>
        <taxon>Streptophyta</taxon>
        <taxon>Embryophyta</taxon>
        <taxon>Tracheophyta</taxon>
        <taxon>Spermatophyta</taxon>
        <taxon>Pinopsida</taxon>
        <taxon>Pinidae</taxon>
        <taxon>Conifers II</taxon>
        <taxon>Cupressales</taxon>
        <taxon>Taxaceae</taxon>
        <taxon>Taxus</taxon>
    </lineage>
</organism>
<evidence type="ECO:0000256" key="2">
    <source>
        <dbReference type="ARBA" id="ARBA00022475"/>
    </source>
</evidence>
<dbReference type="PANTHER" id="PTHR46204:SF2">
    <property type="entry name" value="CHITIN ELICITOR RECEPTOR KINASE 1"/>
    <property type="match status" value="1"/>
</dbReference>
<gene>
    <name evidence="10" type="ORF">KI387_020656</name>
</gene>
<keyword evidence="6 8" id="KW-0472">Membrane</keyword>
<proteinExistence type="predicted"/>
<evidence type="ECO:0000256" key="8">
    <source>
        <dbReference type="SAM" id="Phobius"/>
    </source>
</evidence>
<evidence type="ECO:0000256" key="6">
    <source>
        <dbReference type="ARBA" id="ARBA00023136"/>
    </source>
</evidence>
<dbReference type="Pfam" id="PF23577">
    <property type="entry name" value="LysM_RLK"/>
    <property type="match status" value="1"/>
</dbReference>
<evidence type="ECO:0000256" key="3">
    <source>
        <dbReference type="ARBA" id="ARBA00022692"/>
    </source>
</evidence>
<reference evidence="10 11" key="1">
    <citation type="journal article" date="2021" name="Nat. Plants">
        <title>The Taxus genome provides insights into paclitaxel biosynthesis.</title>
        <authorList>
            <person name="Xiong X."/>
            <person name="Gou J."/>
            <person name="Liao Q."/>
            <person name="Li Y."/>
            <person name="Zhou Q."/>
            <person name="Bi G."/>
            <person name="Li C."/>
            <person name="Du R."/>
            <person name="Wang X."/>
            <person name="Sun T."/>
            <person name="Guo L."/>
            <person name="Liang H."/>
            <person name="Lu P."/>
            <person name="Wu Y."/>
            <person name="Zhang Z."/>
            <person name="Ro D.K."/>
            <person name="Shang Y."/>
            <person name="Huang S."/>
            <person name="Yan J."/>
        </authorList>
    </citation>
    <scope>NUCLEOTIDE SEQUENCE [LARGE SCALE GENOMIC DNA]</scope>
    <source>
        <strain evidence="10">Ta-2019</strain>
    </source>
</reference>
<evidence type="ECO:0000256" key="4">
    <source>
        <dbReference type="ARBA" id="ARBA00022729"/>
    </source>
</evidence>
<keyword evidence="5 8" id="KW-1133">Transmembrane helix</keyword>
<accession>A0AA38GC53</accession>
<evidence type="ECO:0000256" key="7">
    <source>
        <dbReference type="ARBA" id="ARBA00023157"/>
    </source>
</evidence>
<sequence length="142" mass="14848">FQIPAGATVNVSVNCSCGDASVSNDYGLFLTYPLRDADNLSSLAQLSNTTPALLTEYNPNLNFNQGQGIAFIPFRDENGSYRPLDASGGGLGAGAIAGISVGTVAALVFVAIGLLYLYVYKPKAKESSLLQSTDKDGYANNK</sequence>